<dbReference type="GO" id="GO:0008017">
    <property type="term" value="F:microtubule binding"/>
    <property type="evidence" value="ECO:0007669"/>
    <property type="project" value="InterPro"/>
</dbReference>
<comment type="caution">
    <text evidence="8">The sequence shown here is derived from an EMBL/GenBank/DDBJ whole genome shotgun (WGS) entry which is preliminary data.</text>
</comment>
<evidence type="ECO:0000256" key="1">
    <source>
        <dbReference type="ARBA" id="ARBA00004245"/>
    </source>
</evidence>
<keyword evidence="9" id="KW-1185">Reference proteome</keyword>
<evidence type="ECO:0000256" key="6">
    <source>
        <dbReference type="SAM" id="MobiDB-lite"/>
    </source>
</evidence>
<proteinExistence type="inferred from homology"/>
<sequence length="427" mass="46315">MASESAAVVEEEVKCVIEKEIAGVDKETCLIENSNEENGAHRNDIGMVIERPKLCALKSESSGKDLKCSKAPYQPNIQNKDKASVRGSAALTRAKQASVTKSLSFPSKSTSSDLMRKSIDVYPKKLNAKASLPNGTSKPVSRSNPTGNRASGVLKSANINVGGGTHKRTTFPAHHQSKTGNTLSANGAGNKNTVKGVRDENKQHIKTVLPLKENEDVQSTTSSTSVAGFSFRLEQRAEKRKEFYSKLEEKVQAREMERSNLQAKSKANQEAEIKQFRKSLTFKATPMPTFYKEPAIKAELKKIPTTRPKSPKFGGRKGFASTNSSESGGSCLSPKVVSKEPVKPSKAAKSTFTSKKPTRNLVTHSLPGLPVTKNSKERSAEYISKPNEIKIPDQKSCLQETEINENVTCSPLSDPRVVVPAEAAVEG</sequence>
<protein>
    <recommendedName>
        <fullName evidence="7">TPX2 C-terminal domain-containing protein</fullName>
    </recommendedName>
</protein>
<comment type="subcellular location">
    <subcellularLocation>
        <location evidence="1">Cytoplasm</location>
        <location evidence="1">Cytoskeleton</location>
    </subcellularLocation>
</comment>
<evidence type="ECO:0000256" key="4">
    <source>
        <dbReference type="ARBA" id="ARBA00022701"/>
    </source>
</evidence>
<reference evidence="8" key="1">
    <citation type="submission" date="2022-07" db="EMBL/GenBank/DDBJ databases">
        <authorList>
            <person name="Macas J."/>
            <person name="Novak P."/>
            <person name="Neumann P."/>
        </authorList>
    </citation>
    <scope>NUCLEOTIDE SEQUENCE</scope>
</reference>
<name>A0A9P0YYB9_CUSEU</name>
<dbReference type="Pfam" id="PF06886">
    <property type="entry name" value="TPX2"/>
    <property type="match status" value="1"/>
</dbReference>
<evidence type="ECO:0000313" key="8">
    <source>
        <dbReference type="EMBL" id="CAH9079895.1"/>
    </source>
</evidence>
<feature type="compositionally biased region" description="Basic and acidic residues" evidence="6">
    <location>
        <begin position="114"/>
        <end position="123"/>
    </location>
</feature>
<dbReference type="PANTHER" id="PTHR31358">
    <property type="entry name" value="PROTEIN WVD2-LIKE 4"/>
    <property type="match status" value="1"/>
</dbReference>
<keyword evidence="4" id="KW-0493">Microtubule</keyword>
<evidence type="ECO:0000259" key="7">
    <source>
        <dbReference type="Pfam" id="PF06886"/>
    </source>
</evidence>
<feature type="compositionally biased region" description="Polar residues" evidence="6">
    <location>
        <begin position="320"/>
        <end position="330"/>
    </location>
</feature>
<feature type="region of interest" description="Disordered" evidence="6">
    <location>
        <begin position="305"/>
        <end position="361"/>
    </location>
</feature>
<feature type="compositionally biased region" description="Polar residues" evidence="6">
    <location>
        <begin position="133"/>
        <end position="149"/>
    </location>
</feature>
<dbReference type="OrthoDB" id="1939285at2759"/>
<dbReference type="Proteomes" id="UP001152484">
    <property type="component" value="Unassembled WGS sequence"/>
</dbReference>
<dbReference type="GO" id="GO:0005874">
    <property type="term" value="C:microtubule"/>
    <property type="evidence" value="ECO:0007669"/>
    <property type="project" value="UniProtKB-KW"/>
</dbReference>
<comment type="similarity">
    <text evidence="2">Belongs to the TPX2 family.</text>
</comment>
<evidence type="ECO:0000313" key="9">
    <source>
        <dbReference type="Proteomes" id="UP001152484"/>
    </source>
</evidence>
<feature type="compositionally biased region" description="Low complexity" evidence="6">
    <location>
        <begin position="344"/>
        <end position="355"/>
    </location>
</feature>
<evidence type="ECO:0000256" key="5">
    <source>
        <dbReference type="ARBA" id="ARBA00023212"/>
    </source>
</evidence>
<evidence type="ECO:0000256" key="3">
    <source>
        <dbReference type="ARBA" id="ARBA00022490"/>
    </source>
</evidence>
<feature type="domain" description="TPX2 C-terminal" evidence="7">
    <location>
        <begin position="229"/>
        <end position="300"/>
    </location>
</feature>
<accession>A0A9P0YYB9</accession>
<evidence type="ECO:0000256" key="2">
    <source>
        <dbReference type="ARBA" id="ARBA00005885"/>
    </source>
</evidence>
<organism evidence="8 9">
    <name type="scientific">Cuscuta europaea</name>
    <name type="common">European dodder</name>
    <dbReference type="NCBI Taxonomy" id="41803"/>
    <lineage>
        <taxon>Eukaryota</taxon>
        <taxon>Viridiplantae</taxon>
        <taxon>Streptophyta</taxon>
        <taxon>Embryophyta</taxon>
        <taxon>Tracheophyta</taxon>
        <taxon>Spermatophyta</taxon>
        <taxon>Magnoliopsida</taxon>
        <taxon>eudicotyledons</taxon>
        <taxon>Gunneridae</taxon>
        <taxon>Pentapetalae</taxon>
        <taxon>asterids</taxon>
        <taxon>lamiids</taxon>
        <taxon>Solanales</taxon>
        <taxon>Convolvulaceae</taxon>
        <taxon>Cuscuteae</taxon>
        <taxon>Cuscuta</taxon>
        <taxon>Cuscuta subgen. Cuscuta</taxon>
    </lineage>
</organism>
<feature type="region of interest" description="Disordered" evidence="6">
    <location>
        <begin position="61"/>
        <end position="199"/>
    </location>
</feature>
<dbReference type="InterPro" id="IPR027329">
    <property type="entry name" value="TPX2_C"/>
</dbReference>
<dbReference type="AlphaFoldDB" id="A0A9P0YYB9"/>
<dbReference type="PANTHER" id="PTHR31358:SF30">
    <property type="entry name" value="PROTEIN WVD2-LIKE 4"/>
    <property type="match status" value="1"/>
</dbReference>
<keyword evidence="3" id="KW-0963">Cytoplasm</keyword>
<dbReference type="EMBL" id="CAMAPE010000011">
    <property type="protein sequence ID" value="CAH9079895.1"/>
    <property type="molecule type" value="Genomic_DNA"/>
</dbReference>
<feature type="compositionally biased region" description="Low complexity" evidence="6">
    <location>
        <begin position="100"/>
        <end position="112"/>
    </location>
</feature>
<dbReference type="InterPro" id="IPR044833">
    <property type="entry name" value="WDL5/6"/>
</dbReference>
<feature type="compositionally biased region" description="Polar residues" evidence="6">
    <location>
        <begin position="178"/>
        <end position="193"/>
    </location>
</feature>
<keyword evidence="5" id="KW-0206">Cytoskeleton</keyword>
<gene>
    <name evidence="8" type="ORF">CEURO_LOCUS7301</name>
</gene>